<dbReference type="Gene3D" id="3.30.900.10">
    <property type="entry name" value="HORMA domain"/>
    <property type="match status" value="1"/>
</dbReference>
<reference evidence="2" key="1">
    <citation type="submission" date="2014-12" db="EMBL/GenBank/DDBJ databases">
        <title>Meiotic genes and sexual reproduction in the green algal class Trebouxiophyceae (Chlorophyta).</title>
        <authorList>
            <person name="Fucikova K."/>
            <person name="Pazoutova M."/>
            <person name="Rindi F."/>
        </authorList>
    </citation>
    <scope>NUCLEOTIDE SEQUENCE</scope>
    <source>
        <strain evidence="2">SAG 2007</strain>
    </source>
</reference>
<organism evidence="2">
    <name type="scientific">Lobosphaera incisa</name>
    <dbReference type="NCBI Taxonomy" id="312850"/>
    <lineage>
        <taxon>Eukaryota</taxon>
        <taxon>Viridiplantae</taxon>
        <taxon>Chlorophyta</taxon>
        <taxon>core chlorophytes</taxon>
        <taxon>Trebouxiophyceae</taxon>
        <taxon>Trebouxiales</taxon>
        <taxon>Trebouxiaceae</taxon>
        <taxon>Lobosphaera</taxon>
    </lineage>
</organism>
<name>A0A0G2UMP6_9CHLO</name>
<dbReference type="Pfam" id="PF02301">
    <property type="entry name" value="HORMA"/>
    <property type="match status" value="1"/>
</dbReference>
<protein>
    <submittedName>
        <fullName evidence="2">Meiosis-specific protein hop1</fullName>
    </submittedName>
</protein>
<proteinExistence type="predicted"/>
<dbReference type="InterPro" id="IPR003511">
    <property type="entry name" value="HORMA_dom"/>
</dbReference>
<dbReference type="SUPFAM" id="SSF56019">
    <property type="entry name" value="The spindle assembly checkpoint protein mad2"/>
    <property type="match status" value="1"/>
</dbReference>
<feature type="non-terminal residue" evidence="2">
    <location>
        <position position="1"/>
    </location>
</feature>
<dbReference type="PROSITE" id="PS50815">
    <property type="entry name" value="HORMA"/>
    <property type="match status" value="1"/>
</dbReference>
<dbReference type="AlphaFoldDB" id="A0A0G2UMP6"/>
<evidence type="ECO:0000313" key="2">
    <source>
        <dbReference type="EMBL" id="AKI32531.1"/>
    </source>
</evidence>
<feature type="domain" description="HORMA" evidence="1">
    <location>
        <begin position="19"/>
        <end position="57"/>
    </location>
</feature>
<feature type="non-terminal residue" evidence="2">
    <location>
        <position position="57"/>
    </location>
</feature>
<dbReference type="EMBL" id="KP259579">
    <property type="protein sequence ID" value="AKI32531.1"/>
    <property type="molecule type" value="Genomic_DNA"/>
</dbReference>
<dbReference type="InterPro" id="IPR036570">
    <property type="entry name" value="HORMA_dom_sf"/>
</dbReference>
<evidence type="ECO:0000259" key="1">
    <source>
        <dbReference type="PROSITE" id="PS50815"/>
    </source>
</evidence>
<accession>A0A0G2UMP6</accession>
<sequence>LQGRQEQALAQAQAEITATESLALVRCLLRVAVNQVAYMRGLFGEKSFKCVNMANLD</sequence>
<gene>
    <name evidence="2" type="primary">hop1</name>
</gene>